<organism evidence="4 5">
    <name type="scientific">Limnoraphis robusta CS-951</name>
    <dbReference type="NCBI Taxonomy" id="1637645"/>
    <lineage>
        <taxon>Bacteria</taxon>
        <taxon>Bacillati</taxon>
        <taxon>Cyanobacteriota</taxon>
        <taxon>Cyanophyceae</taxon>
        <taxon>Oscillatoriophycideae</taxon>
        <taxon>Oscillatoriales</taxon>
        <taxon>Sirenicapillariaceae</taxon>
        <taxon>Limnoraphis</taxon>
    </lineage>
</organism>
<dbReference type="InterPro" id="IPR045569">
    <property type="entry name" value="Metalloprtase-TldD/E_C"/>
</dbReference>
<dbReference type="InterPro" id="IPR035068">
    <property type="entry name" value="TldD/PmbA_N"/>
</dbReference>
<dbReference type="Pfam" id="PF01523">
    <property type="entry name" value="PmbA_TldD_1st"/>
    <property type="match status" value="1"/>
</dbReference>
<accession>A0A0F5YHI7</accession>
<dbReference type="RefSeq" id="WP_046278248.1">
    <property type="nucleotide sequence ID" value="NZ_LATL02000009.1"/>
</dbReference>
<proteinExistence type="inferred from homology"/>
<gene>
    <name evidence="4" type="ORF">WN50_09235</name>
</gene>
<reference evidence="4 5" key="1">
    <citation type="submission" date="2015-06" db="EMBL/GenBank/DDBJ databases">
        <title>Draft genome assembly of filamentous brackish cyanobacterium Limnoraphis robusta strain CS-951.</title>
        <authorList>
            <person name="Willis A."/>
            <person name="Parks M."/>
            <person name="Burford M.A."/>
        </authorList>
    </citation>
    <scope>NUCLEOTIDE SEQUENCE [LARGE SCALE GENOMIC DNA]</scope>
    <source>
        <strain evidence="4 5">CS-951</strain>
    </source>
</reference>
<dbReference type="GO" id="GO:0008237">
    <property type="term" value="F:metallopeptidase activity"/>
    <property type="evidence" value="ECO:0007669"/>
    <property type="project" value="InterPro"/>
</dbReference>
<dbReference type="EMBL" id="LATL02000009">
    <property type="protein sequence ID" value="KKD38361.1"/>
    <property type="molecule type" value="Genomic_DNA"/>
</dbReference>
<sequence>MTVATAPNLLSEDEALSLIETVIQQSEAEDVFVSLSNSEEALTRYSENQITQNVSSTKFTLSITSYFGKRSATTSTTELDPEAIKATIKRSEELATIAPEDPEWVPLLEPQTYENRIPAFDQATACFSPLQRGERVQTICKMSQDANVEGSGTLSSEAELFAIGNSLGLRACNRLTSADFGFTAKIDKGSAWSKRSAISIQDLPIESLTKTIINRAYSARNPREVQPGVYPVVFDGAAFAELLMWVMFNLDARAADEGRSFMSRMDEQGKPAGNRVGEAMFSPLVNVQRDPAHPLIGGSTFFADGLKKDNLSVIKDGVPQTLSYSRYWAAQQGVEANGAMYPVVMAGSPQSLADLIAQTERGILVSRAWYVRYVNPRTLEVTGMTRDGTFWIEDGKIAYPIKNLRFNQRLPELFAEVDGLSQVERYGSVVVPGVRVKAFNFSSITDSI</sequence>
<evidence type="ECO:0000259" key="2">
    <source>
        <dbReference type="Pfam" id="PF01523"/>
    </source>
</evidence>
<evidence type="ECO:0000313" key="5">
    <source>
        <dbReference type="Proteomes" id="UP000033607"/>
    </source>
</evidence>
<name>A0A0F5YHI7_9CYAN</name>
<comment type="similarity">
    <text evidence="1">Belongs to the peptidase U62 family.</text>
</comment>
<dbReference type="Proteomes" id="UP000033607">
    <property type="component" value="Unassembled WGS sequence"/>
</dbReference>
<dbReference type="InterPro" id="IPR036059">
    <property type="entry name" value="TldD/PmbA_sf"/>
</dbReference>
<feature type="domain" description="Metalloprotease TldD/E C-terminal" evidence="3">
    <location>
        <begin position="227"/>
        <end position="442"/>
    </location>
</feature>
<dbReference type="OrthoDB" id="9763230at2"/>
<evidence type="ECO:0000313" key="4">
    <source>
        <dbReference type="EMBL" id="KKD38361.1"/>
    </source>
</evidence>
<dbReference type="SUPFAM" id="SSF111283">
    <property type="entry name" value="Putative modulator of DNA gyrase, PmbA/TldD"/>
    <property type="match status" value="1"/>
</dbReference>
<dbReference type="PANTHER" id="PTHR43666">
    <property type="entry name" value="TLDD PROTEIN"/>
    <property type="match status" value="1"/>
</dbReference>
<comment type="caution">
    <text evidence="4">The sequence shown here is derived from an EMBL/GenBank/DDBJ whole genome shotgun (WGS) entry which is preliminary data.</text>
</comment>
<dbReference type="InterPro" id="IPR002510">
    <property type="entry name" value="Metalloprtase-TldD/E_N"/>
</dbReference>
<dbReference type="Pfam" id="PF19289">
    <property type="entry name" value="PmbA_TldD_3rd"/>
    <property type="match status" value="1"/>
</dbReference>
<feature type="domain" description="Metalloprotease TldD/E N-terminal" evidence="2">
    <location>
        <begin position="33"/>
        <end position="95"/>
    </location>
</feature>
<evidence type="ECO:0000256" key="1">
    <source>
        <dbReference type="ARBA" id="ARBA00005836"/>
    </source>
</evidence>
<dbReference type="PATRIC" id="fig|1637645.4.peg.144"/>
<dbReference type="PANTHER" id="PTHR43666:SF1">
    <property type="entry name" value="CONSERVED PROTEIN"/>
    <property type="match status" value="1"/>
</dbReference>
<dbReference type="AlphaFoldDB" id="A0A0F5YHI7"/>
<dbReference type="GO" id="GO:0006508">
    <property type="term" value="P:proteolysis"/>
    <property type="evidence" value="ECO:0007669"/>
    <property type="project" value="InterPro"/>
</dbReference>
<protein>
    <submittedName>
        <fullName evidence="4">Peptidase U62</fullName>
    </submittedName>
</protein>
<evidence type="ECO:0000259" key="3">
    <source>
        <dbReference type="Pfam" id="PF19289"/>
    </source>
</evidence>
<dbReference type="Gene3D" id="3.30.2290.10">
    <property type="entry name" value="PmbA/TldD superfamily"/>
    <property type="match status" value="1"/>
</dbReference>